<protein>
    <recommendedName>
        <fullName evidence="5">Core-binding (CB) domain-containing protein</fullName>
    </recommendedName>
</protein>
<evidence type="ECO:0000256" key="3">
    <source>
        <dbReference type="ARBA" id="ARBA00023172"/>
    </source>
</evidence>
<keyword evidence="3" id="KW-0233">DNA recombination</keyword>
<evidence type="ECO:0000259" key="5">
    <source>
        <dbReference type="PROSITE" id="PS51900"/>
    </source>
</evidence>
<feature type="domain" description="Core-binding (CB)" evidence="5">
    <location>
        <begin position="37"/>
        <end position="116"/>
    </location>
</feature>
<dbReference type="Gene3D" id="1.10.443.10">
    <property type="entry name" value="Intergrase catalytic core"/>
    <property type="match status" value="1"/>
</dbReference>
<evidence type="ECO:0000256" key="2">
    <source>
        <dbReference type="ARBA" id="ARBA00023125"/>
    </source>
</evidence>
<dbReference type="InterPro" id="IPR013762">
    <property type="entry name" value="Integrase-like_cat_sf"/>
</dbReference>
<accession>A0ABU8VME7</accession>
<reference evidence="6 7" key="1">
    <citation type="submission" date="2024-03" db="EMBL/GenBank/DDBJ databases">
        <title>Novel species of the genus Variovorax.</title>
        <authorList>
            <person name="Liu Q."/>
            <person name="Xin Y.-H."/>
        </authorList>
    </citation>
    <scope>NUCLEOTIDE SEQUENCE [LARGE SCALE GENOMIC DNA]</scope>
    <source>
        <strain evidence="6 7">KACC 18899</strain>
    </source>
</reference>
<dbReference type="InterPro" id="IPR010998">
    <property type="entry name" value="Integrase_recombinase_N"/>
</dbReference>
<dbReference type="Gene3D" id="1.10.150.130">
    <property type="match status" value="1"/>
</dbReference>
<gene>
    <name evidence="6" type="ORF">WKW77_27445</name>
</gene>
<dbReference type="EMBL" id="JBBKZU010000015">
    <property type="protein sequence ID" value="MEJ8814837.1"/>
    <property type="molecule type" value="Genomic_DNA"/>
</dbReference>
<sequence>MSRTITLANGTDELPWLQDPVDAHRRWRSTLSWKRDASTSDADAPHYAEHSNNLYQSLWGKFCRWLAGRSLKLDEVRQTHIEAFLKSLEGRHGAPASVRTMRTYLAEIHRVFTHLQAVGVLQANPAATVLARKRLAPESQFETDPPLPPGAGFLKAYEKMAQRMFKEERAELPEAWTPARNLALRLIVAECGLKLSEICKLIPRNIAIQPSGTVLIRSPGHRQVVTRPLVGRPVLARALQGWLDARRGLRVVQTQRAHAEEGRRSNRLFLGQADRIMSVELVGGGLGDACSPVAPDLAERVISSCVKRTLESLGHEAAFHGPQLVRNAYAARLIRDGMSDIDVSDQLGMKTTFTARTIRAKLGLPDGAGQ</sequence>
<dbReference type="PROSITE" id="PS51900">
    <property type="entry name" value="CB"/>
    <property type="match status" value="1"/>
</dbReference>
<dbReference type="InterPro" id="IPR011010">
    <property type="entry name" value="DNA_brk_join_enz"/>
</dbReference>
<proteinExistence type="predicted"/>
<evidence type="ECO:0000313" key="7">
    <source>
        <dbReference type="Proteomes" id="UP001365846"/>
    </source>
</evidence>
<organism evidence="6 7">
    <name type="scientific">Variovorax ureilyticus</name>
    <dbReference type="NCBI Taxonomy" id="1836198"/>
    <lineage>
        <taxon>Bacteria</taxon>
        <taxon>Pseudomonadati</taxon>
        <taxon>Pseudomonadota</taxon>
        <taxon>Betaproteobacteria</taxon>
        <taxon>Burkholderiales</taxon>
        <taxon>Comamonadaceae</taxon>
        <taxon>Variovorax</taxon>
    </lineage>
</organism>
<evidence type="ECO:0000313" key="6">
    <source>
        <dbReference type="EMBL" id="MEJ8814837.1"/>
    </source>
</evidence>
<evidence type="ECO:0000256" key="4">
    <source>
        <dbReference type="PROSITE-ProRule" id="PRU01248"/>
    </source>
</evidence>
<dbReference type="Proteomes" id="UP001365846">
    <property type="component" value="Unassembled WGS sequence"/>
</dbReference>
<name>A0ABU8VME7_9BURK</name>
<dbReference type="RefSeq" id="WP_340360063.1">
    <property type="nucleotide sequence ID" value="NZ_JBBKZU010000015.1"/>
</dbReference>
<evidence type="ECO:0000256" key="1">
    <source>
        <dbReference type="ARBA" id="ARBA00022908"/>
    </source>
</evidence>
<dbReference type="SUPFAM" id="SSF56349">
    <property type="entry name" value="DNA breaking-rejoining enzymes"/>
    <property type="match status" value="1"/>
</dbReference>
<comment type="caution">
    <text evidence="6">The sequence shown here is derived from an EMBL/GenBank/DDBJ whole genome shotgun (WGS) entry which is preliminary data.</text>
</comment>
<keyword evidence="2 4" id="KW-0238">DNA-binding</keyword>
<keyword evidence="7" id="KW-1185">Reference proteome</keyword>
<dbReference type="InterPro" id="IPR044068">
    <property type="entry name" value="CB"/>
</dbReference>
<keyword evidence="1" id="KW-0229">DNA integration</keyword>